<gene>
    <name evidence="18" type="ORF">H0H81_000466</name>
</gene>
<comment type="subcellular location">
    <subcellularLocation>
        <location evidence="15">Cytoplasm</location>
    </subcellularLocation>
    <subcellularLocation>
        <location evidence="2 15">Endoplasmic reticulum membrane</location>
        <topology evidence="2 15">Peripheral membrane protein</topology>
    </subcellularLocation>
    <subcellularLocation>
        <location evidence="15">Microsome membrane</location>
        <topology evidence="15">Peripheral membrane protein</topology>
    </subcellularLocation>
</comment>
<evidence type="ECO:0000256" key="7">
    <source>
        <dbReference type="ARBA" id="ARBA00022723"/>
    </source>
</evidence>
<dbReference type="SMART" id="SM00516">
    <property type="entry name" value="SEC14"/>
    <property type="match status" value="1"/>
</dbReference>
<dbReference type="Pfam" id="PF00650">
    <property type="entry name" value="CRAL_TRIO"/>
    <property type="match status" value="1"/>
</dbReference>
<dbReference type="GO" id="GO:0032541">
    <property type="term" value="C:cortical endoplasmic reticulum"/>
    <property type="evidence" value="ECO:0007669"/>
    <property type="project" value="TreeGrafter"/>
</dbReference>
<protein>
    <recommendedName>
        <fullName evidence="15">Phosphatidylinositol transfer protein SFH5</fullName>
        <shortName evidence="15">PITP SFH5</shortName>
    </recommendedName>
</protein>
<evidence type="ECO:0000259" key="17">
    <source>
        <dbReference type="PROSITE" id="PS50191"/>
    </source>
</evidence>
<feature type="region of interest" description="Disordered" evidence="16">
    <location>
        <begin position="66"/>
        <end position="129"/>
    </location>
</feature>
<evidence type="ECO:0000256" key="3">
    <source>
        <dbReference type="ARBA" id="ARBA00006667"/>
    </source>
</evidence>
<evidence type="ECO:0000256" key="6">
    <source>
        <dbReference type="ARBA" id="ARBA00022617"/>
    </source>
</evidence>
<evidence type="ECO:0000256" key="11">
    <source>
        <dbReference type="ARBA" id="ARBA00023055"/>
    </source>
</evidence>
<evidence type="ECO:0000256" key="10">
    <source>
        <dbReference type="ARBA" id="ARBA00023004"/>
    </source>
</evidence>
<evidence type="ECO:0000313" key="18">
    <source>
        <dbReference type="EMBL" id="KAG5634866.1"/>
    </source>
</evidence>
<dbReference type="Proteomes" id="UP000717328">
    <property type="component" value="Unassembled WGS sequence"/>
</dbReference>
<dbReference type="InterPro" id="IPR001251">
    <property type="entry name" value="CRAL-TRIO_dom"/>
</dbReference>
<evidence type="ECO:0000256" key="12">
    <source>
        <dbReference type="ARBA" id="ARBA00023136"/>
    </source>
</evidence>
<dbReference type="Gene3D" id="3.40.525.10">
    <property type="entry name" value="CRAL-TRIO lipid binding domain"/>
    <property type="match status" value="1"/>
</dbReference>
<dbReference type="AlphaFoldDB" id="A0A9P7FQ72"/>
<comment type="function">
    <text evidence="14">Non-classical phosphatidylinositol (PtdIns) transfer protein (PITP), which exhibits PtdIns-binding/transfer activity in the absence of detectable PtdCho-binding/transfer activity. Regulates PtdIns(4,5)P2 homeostasis at the plasma membrane. Heme-binding protein that may play a role in organic oxidant-induced stress responses.</text>
</comment>
<keyword evidence="5 15" id="KW-0963">Cytoplasm</keyword>
<reference evidence="18" key="2">
    <citation type="submission" date="2021-10" db="EMBL/GenBank/DDBJ databases">
        <title>Phylogenomics reveals ancestral predisposition of the termite-cultivated fungus Termitomyces towards a domesticated lifestyle.</title>
        <authorList>
            <person name="Auxier B."/>
            <person name="Grum-Grzhimaylo A."/>
            <person name="Cardenas M.E."/>
            <person name="Lodge J.D."/>
            <person name="Laessoe T."/>
            <person name="Pedersen O."/>
            <person name="Smith M.E."/>
            <person name="Kuyper T.W."/>
            <person name="Franco-Molano E.A."/>
            <person name="Baroni T.J."/>
            <person name="Aanen D.K."/>
        </authorList>
    </citation>
    <scope>NUCLEOTIDE SEQUENCE</scope>
    <source>
        <strain evidence="18">D49</strain>
    </source>
</reference>
<name>A0A9P7FQ72_9AGAR</name>
<comment type="similarity">
    <text evidence="3 15">Belongs to the SFH5 family.</text>
</comment>
<feature type="domain" description="CRAL-TRIO" evidence="17">
    <location>
        <begin position="221"/>
        <end position="396"/>
    </location>
</feature>
<dbReference type="GO" id="GO:0017157">
    <property type="term" value="P:regulation of exocytosis"/>
    <property type="evidence" value="ECO:0007669"/>
    <property type="project" value="TreeGrafter"/>
</dbReference>
<evidence type="ECO:0000256" key="16">
    <source>
        <dbReference type="SAM" id="MobiDB-lite"/>
    </source>
</evidence>
<dbReference type="InterPro" id="IPR036865">
    <property type="entry name" value="CRAL-TRIO_dom_sf"/>
</dbReference>
<comment type="caution">
    <text evidence="18">The sequence shown here is derived from an EMBL/GenBank/DDBJ whole genome shotgun (WGS) entry which is preliminary data.</text>
</comment>
<keyword evidence="9 15" id="KW-0492">Microsome</keyword>
<dbReference type="SUPFAM" id="SSF46938">
    <property type="entry name" value="CRAL/TRIO N-terminal domain"/>
    <property type="match status" value="1"/>
</dbReference>
<evidence type="ECO:0000256" key="13">
    <source>
        <dbReference type="ARBA" id="ARBA00024146"/>
    </source>
</evidence>
<evidence type="ECO:0000256" key="14">
    <source>
        <dbReference type="ARBA" id="ARBA00024180"/>
    </source>
</evidence>
<evidence type="ECO:0000313" key="19">
    <source>
        <dbReference type="Proteomes" id="UP000717328"/>
    </source>
</evidence>
<organism evidence="18 19">
    <name type="scientific">Sphagnurus paluster</name>
    <dbReference type="NCBI Taxonomy" id="117069"/>
    <lineage>
        <taxon>Eukaryota</taxon>
        <taxon>Fungi</taxon>
        <taxon>Dikarya</taxon>
        <taxon>Basidiomycota</taxon>
        <taxon>Agaricomycotina</taxon>
        <taxon>Agaricomycetes</taxon>
        <taxon>Agaricomycetidae</taxon>
        <taxon>Agaricales</taxon>
        <taxon>Tricholomatineae</taxon>
        <taxon>Lyophyllaceae</taxon>
        <taxon>Sphagnurus</taxon>
    </lineage>
</organism>
<dbReference type="GO" id="GO:0043001">
    <property type="term" value="P:Golgi to plasma membrane protein transport"/>
    <property type="evidence" value="ECO:0007669"/>
    <property type="project" value="TreeGrafter"/>
</dbReference>
<evidence type="ECO:0000256" key="2">
    <source>
        <dbReference type="ARBA" id="ARBA00004406"/>
    </source>
</evidence>
<dbReference type="GO" id="GO:0005886">
    <property type="term" value="C:plasma membrane"/>
    <property type="evidence" value="ECO:0007669"/>
    <property type="project" value="TreeGrafter"/>
</dbReference>
<accession>A0A9P7FQ72</accession>
<keyword evidence="4 15" id="KW-0813">Transport</keyword>
<evidence type="ECO:0000256" key="5">
    <source>
        <dbReference type="ARBA" id="ARBA00022490"/>
    </source>
</evidence>
<dbReference type="EMBL" id="JABCKI010006246">
    <property type="protein sequence ID" value="KAG5634866.1"/>
    <property type="molecule type" value="Genomic_DNA"/>
</dbReference>
<keyword evidence="6" id="KW-0349">Heme</keyword>
<dbReference type="PROSITE" id="PS50191">
    <property type="entry name" value="CRAL_TRIO"/>
    <property type="match status" value="1"/>
</dbReference>
<evidence type="ECO:0000256" key="4">
    <source>
        <dbReference type="ARBA" id="ARBA00022448"/>
    </source>
</evidence>
<evidence type="ECO:0000256" key="8">
    <source>
        <dbReference type="ARBA" id="ARBA00022824"/>
    </source>
</evidence>
<keyword evidence="7" id="KW-0479">Metal-binding</keyword>
<reference evidence="18" key="1">
    <citation type="submission" date="2021-02" db="EMBL/GenBank/DDBJ databases">
        <authorList>
            <person name="Nieuwenhuis M."/>
            <person name="Van De Peppel L.J.J."/>
        </authorList>
    </citation>
    <scope>NUCLEOTIDE SEQUENCE</scope>
    <source>
        <strain evidence="18">D49</strain>
    </source>
</reference>
<keyword evidence="8 15" id="KW-0256">Endoplasmic reticulum</keyword>
<feature type="compositionally biased region" description="Low complexity" evidence="16">
    <location>
        <begin position="66"/>
        <end position="88"/>
    </location>
</feature>
<sequence>MAEKKANIPLSVDTPSVVNATSITPMVNDLKLSENPLVPVENAKTTASAESSLANIQEKVVTPVAAPGSTATTPSASTPAPPVSKSATGSPIVASSATNQAERVSGASPPTVPPGAATKGEEFHDIEPQNTLTNRFTQAEWEALRKFRSELPDIFAEGFPDDPKARDKPISFWGVLIDPNHPLDARVSVILMKFLRARNLSVSSARDMLVSTLRWRTSINIDAVMKEEFPQDVFGSVGHIYGRDKENRPVVYNIYGGNNLSEVFSDVQRFIRWRVALQEKSVAMLDFNEIDQAIQIHDYLGVSLTSRDTKSKAAAAEATNIFQSHYPELLYKKFFVNVPTLMNWIFWAFKPILPAATLAKMTVVGTGHHALKKALAPFIASTELPKQYGGDALGWK</sequence>
<dbReference type="InterPro" id="IPR042938">
    <property type="entry name" value="Sfh5"/>
</dbReference>
<dbReference type="CDD" id="cd00170">
    <property type="entry name" value="SEC14"/>
    <property type="match status" value="1"/>
</dbReference>
<keyword evidence="11 15" id="KW-0445">Lipid transport</keyword>
<dbReference type="GO" id="GO:0008526">
    <property type="term" value="F:phosphatidylinositol transfer activity"/>
    <property type="evidence" value="ECO:0007669"/>
    <property type="project" value="UniProtKB-UniRule"/>
</dbReference>
<dbReference type="GO" id="GO:0046872">
    <property type="term" value="F:metal ion binding"/>
    <property type="evidence" value="ECO:0007669"/>
    <property type="project" value="UniProtKB-KW"/>
</dbReference>
<dbReference type="PANTHER" id="PTHR47669:SF1">
    <property type="entry name" value="PHOSPHATIDYLINOSITOL TRANSFER PROTEIN SFH5"/>
    <property type="match status" value="1"/>
</dbReference>
<feature type="compositionally biased region" description="Polar residues" evidence="16">
    <location>
        <begin position="93"/>
        <end position="102"/>
    </location>
</feature>
<dbReference type="GO" id="GO:0005829">
    <property type="term" value="C:cytosol"/>
    <property type="evidence" value="ECO:0007669"/>
    <property type="project" value="TreeGrafter"/>
</dbReference>
<keyword evidence="10" id="KW-0408">Iron</keyword>
<evidence type="ECO:0000256" key="9">
    <source>
        <dbReference type="ARBA" id="ARBA00022848"/>
    </source>
</evidence>
<dbReference type="SUPFAM" id="SSF52087">
    <property type="entry name" value="CRAL/TRIO domain"/>
    <property type="match status" value="1"/>
</dbReference>
<keyword evidence="19" id="KW-1185">Reference proteome</keyword>
<evidence type="ECO:0000256" key="1">
    <source>
        <dbReference type="ARBA" id="ARBA00001970"/>
    </source>
</evidence>
<dbReference type="OrthoDB" id="75724at2759"/>
<evidence type="ECO:0000256" key="15">
    <source>
        <dbReference type="RuleBase" id="RU367059"/>
    </source>
</evidence>
<comment type="catalytic activity">
    <reaction evidence="13">
        <text>a 1,2-diacyl-sn-glycero-3-phospho-(1D-myo-inositol)(in) = a 1,2-diacyl-sn-glycero-3-phospho-(1D-myo-inositol)(out)</text>
        <dbReference type="Rhea" id="RHEA:38691"/>
        <dbReference type="ChEBI" id="CHEBI:57880"/>
    </reaction>
    <physiologicalReaction direction="left-to-right" evidence="13">
        <dbReference type="Rhea" id="RHEA:38692"/>
    </physiologicalReaction>
</comment>
<proteinExistence type="inferred from homology"/>
<dbReference type="PANTHER" id="PTHR47669">
    <property type="entry name" value="PHOSPHATIDYLINOSITOL TRANSFER PROTEIN SFH5"/>
    <property type="match status" value="1"/>
</dbReference>
<dbReference type="InterPro" id="IPR036273">
    <property type="entry name" value="CRAL/TRIO_N_dom_sf"/>
</dbReference>
<comment type="cofactor">
    <cofactor evidence="1">
        <name>heme b</name>
        <dbReference type="ChEBI" id="CHEBI:60344"/>
    </cofactor>
</comment>
<keyword evidence="12 15" id="KW-0472">Membrane</keyword>
<dbReference type="GO" id="GO:0005789">
    <property type="term" value="C:endoplasmic reticulum membrane"/>
    <property type="evidence" value="ECO:0007669"/>
    <property type="project" value="UniProtKB-SubCell"/>
</dbReference>